<dbReference type="OrthoDB" id="9790048at2"/>
<evidence type="ECO:0000313" key="3">
    <source>
        <dbReference type="EMBL" id="TWU34484.1"/>
    </source>
</evidence>
<gene>
    <name evidence="3" type="ORF">Poly41_46320</name>
</gene>
<keyword evidence="4" id="KW-1185">Reference proteome</keyword>
<dbReference type="PANTHER" id="PTHR30570:SF1">
    <property type="entry name" value="PHOSPHATE-BINDING PROTEIN PSTS"/>
    <property type="match status" value="1"/>
</dbReference>
<dbReference type="InterPro" id="IPR050811">
    <property type="entry name" value="Phosphate_ABC_transporter"/>
</dbReference>
<reference evidence="3 4" key="1">
    <citation type="submission" date="2019-02" db="EMBL/GenBank/DDBJ databases">
        <title>Deep-cultivation of Planctomycetes and their phenomic and genomic characterization uncovers novel biology.</title>
        <authorList>
            <person name="Wiegand S."/>
            <person name="Jogler M."/>
            <person name="Boedeker C."/>
            <person name="Pinto D."/>
            <person name="Vollmers J."/>
            <person name="Rivas-Marin E."/>
            <person name="Kohn T."/>
            <person name="Peeters S.H."/>
            <person name="Heuer A."/>
            <person name="Rast P."/>
            <person name="Oberbeckmann S."/>
            <person name="Bunk B."/>
            <person name="Jeske O."/>
            <person name="Meyerdierks A."/>
            <person name="Storesund J.E."/>
            <person name="Kallscheuer N."/>
            <person name="Luecker S."/>
            <person name="Lage O.M."/>
            <person name="Pohl T."/>
            <person name="Merkel B.J."/>
            <person name="Hornburger P."/>
            <person name="Mueller R.-W."/>
            <person name="Bruemmer F."/>
            <person name="Labrenz M."/>
            <person name="Spormann A.M."/>
            <person name="Op Den Camp H."/>
            <person name="Overmann J."/>
            <person name="Amann R."/>
            <person name="Jetten M.S.M."/>
            <person name="Mascher T."/>
            <person name="Medema M.H."/>
            <person name="Devos D.P."/>
            <person name="Kaster A.-K."/>
            <person name="Ovreas L."/>
            <person name="Rohde M."/>
            <person name="Galperin M.Y."/>
            <person name="Jogler C."/>
        </authorList>
    </citation>
    <scope>NUCLEOTIDE SEQUENCE [LARGE SCALE GENOMIC DNA]</scope>
    <source>
        <strain evidence="3 4">Poly41</strain>
    </source>
</reference>
<evidence type="ECO:0000313" key="4">
    <source>
        <dbReference type="Proteomes" id="UP000319143"/>
    </source>
</evidence>
<proteinExistence type="predicted"/>
<dbReference type="SUPFAM" id="SSF53850">
    <property type="entry name" value="Periplasmic binding protein-like II"/>
    <property type="match status" value="1"/>
</dbReference>
<comment type="caution">
    <text evidence="3">The sequence shown here is derived from an EMBL/GenBank/DDBJ whole genome shotgun (WGS) entry which is preliminary data.</text>
</comment>
<sequence>MIPAPSNFNRRRYALFKTPAVPLLLFAVFSFSVPINCRGDESSTSFSVQEIRSLLNSITPYLPGQEVSAEVDIFGSTSMDALAHGWAGGFKKFHPKATVVISAEGSETAVDRLTKNPASIGMFSRPVSEEELEKLKLAGLENPAAVMVAREALGVFVNESNPLKSINREQFLTLFCVPDGETPSEPMVWSSFGASGGIANEPVEIIARGQNSGTQIFLQNYVFGGQVMREAKASYASNAKVVQALEEDKNAIGICGLKCGSHSLRLLGLQANDTIIPCDDHSVLMGRYPLIRPLTLVLDLGQTGARADANREFVRYALHQAGQSQSILAGFFPFDPPTLRGERAKLEQKSDGSDK</sequence>
<feature type="domain" description="PBP" evidence="2">
    <location>
        <begin position="67"/>
        <end position="318"/>
    </location>
</feature>
<dbReference type="InterPro" id="IPR024370">
    <property type="entry name" value="PBP_domain"/>
</dbReference>
<dbReference type="Gene3D" id="3.40.190.10">
    <property type="entry name" value="Periplasmic binding protein-like II"/>
    <property type="match status" value="2"/>
</dbReference>
<dbReference type="EMBL" id="SJPV01000008">
    <property type="protein sequence ID" value="TWU34484.1"/>
    <property type="molecule type" value="Genomic_DNA"/>
</dbReference>
<dbReference type="Proteomes" id="UP000319143">
    <property type="component" value="Unassembled WGS sequence"/>
</dbReference>
<name>A0A5C6DEX3_9BACT</name>
<dbReference type="Pfam" id="PF12849">
    <property type="entry name" value="PBP_like_2"/>
    <property type="match status" value="1"/>
</dbReference>
<evidence type="ECO:0000256" key="1">
    <source>
        <dbReference type="ARBA" id="ARBA00022729"/>
    </source>
</evidence>
<accession>A0A5C6DEX3</accession>
<organism evidence="3 4">
    <name type="scientific">Novipirellula artificiosorum</name>
    <dbReference type="NCBI Taxonomy" id="2528016"/>
    <lineage>
        <taxon>Bacteria</taxon>
        <taxon>Pseudomonadati</taxon>
        <taxon>Planctomycetota</taxon>
        <taxon>Planctomycetia</taxon>
        <taxon>Pirellulales</taxon>
        <taxon>Pirellulaceae</taxon>
        <taxon>Novipirellula</taxon>
    </lineage>
</organism>
<dbReference type="AlphaFoldDB" id="A0A5C6DEX3"/>
<dbReference type="PANTHER" id="PTHR30570">
    <property type="entry name" value="PERIPLASMIC PHOSPHATE BINDING COMPONENT OF PHOSPHATE ABC TRANSPORTER"/>
    <property type="match status" value="1"/>
</dbReference>
<keyword evidence="1" id="KW-0732">Signal</keyword>
<protein>
    <submittedName>
        <fullName evidence="3">PBP superfamily domain protein</fullName>
    </submittedName>
</protein>
<evidence type="ECO:0000259" key="2">
    <source>
        <dbReference type="Pfam" id="PF12849"/>
    </source>
</evidence>